<keyword evidence="7" id="KW-0067">ATP-binding</keyword>
<feature type="domain" description="NOL9 N-terminal" evidence="11">
    <location>
        <begin position="230"/>
        <end position="354"/>
    </location>
</feature>
<dbReference type="GO" id="GO:0051731">
    <property type="term" value="F:polynucleotide 5'-hydroxyl-kinase activity"/>
    <property type="evidence" value="ECO:0007669"/>
    <property type="project" value="InterPro"/>
</dbReference>
<organism evidence="13 14">
    <name type="scientific">Aquatica leii</name>
    <dbReference type="NCBI Taxonomy" id="1421715"/>
    <lineage>
        <taxon>Eukaryota</taxon>
        <taxon>Metazoa</taxon>
        <taxon>Ecdysozoa</taxon>
        <taxon>Arthropoda</taxon>
        <taxon>Hexapoda</taxon>
        <taxon>Insecta</taxon>
        <taxon>Pterygota</taxon>
        <taxon>Neoptera</taxon>
        <taxon>Endopterygota</taxon>
        <taxon>Coleoptera</taxon>
        <taxon>Polyphaga</taxon>
        <taxon>Elateriformia</taxon>
        <taxon>Elateroidea</taxon>
        <taxon>Lampyridae</taxon>
        <taxon>Luciolinae</taxon>
        <taxon>Aquatica</taxon>
    </lineage>
</organism>
<dbReference type="PANTHER" id="PTHR12755">
    <property type="entry name" value="CLEAVAGE/POLYADENYLATION FACTOR IA SUBUNIT CLP1P"/>
    <property type="match status" value="1"/>
</dbReference>
<dbReference type="InterPro" id="IPR057573">
    <property type="entry name" value="NOL9_N"/>
</dbReference>
<gene>
    <name evidence="13" type="ORF">RN001_004447</name>
</gene>
<evidence type="ECO:0000256" key="3">
    <source>
        <dbReference type="ARBA" id="ARBA00022552"/>
    </source>
</evidence>
<dbReference type="InterPro" id="IPR027417">
    <property type="entry name" value="P-loop_NTPase"/>
</dbReference>
<evidence type="ECO:0000256" key="7">
    <source>
        <dbReference type="ARBA" id="ARBA00022840"/>
    </source>
</evidence>
<evidence type="ECO:0000256" key="2">
    <source>
        <dbReference type="ARBA" id="ARBA00011003"/>
    </source>
</evidence>
<evidence type="ECO:0000259" key="10">
    <source>
        <dbReference type="Pfam" id="PF16575"/>
    </source>
</evidence>
<dbReference type="GO" id="GO:0000448">
    <property type="term" value="P:cleavage in ITS2 between 5.8S rRNA and LSU-rRNA of tricistronic rRNA transcript (SSU-rRNA, 5.8S rRNA, LSU-rRNA)"/>
    <property type="evidence" value="ECO:0007669"/>
    <property type="project" value="TreeGrafter"/>
</dbReference>
<evidence type="ECO:0000259" key="12">
    <source>
        <dbReference type="Pfam" id="PF25467"/>
    </source>
</evidence>
<evidence type="ECO:0000313" key="13">
    <source>
        <dbReference type="EMBL" id="KAK4881128.1"/>
    </source>
</evidence>
<evidence type="ECO:0000256" key="6">
    <source>
        <dbReference type="ARBA" id="ARBA00022777"/>
    </source>
</evidence>
<dbReference type="Pfam" id="PF16575">
    <property type="entry name" value="CLP1_P"/>
    <property type="match status" value="1"/>
</dbReference>
<keyword evidence="8" id="KW-0539">Nucleus</keyword>
<evidence type="ECO:0000259" key="11">
    <source>
        <dbReference type="Pfam" id="PF24419"/>
    </source>
</evidence>
<keyword evidence="4" id="KW-0808">Transferase</keyword>
<evidence type="ECO:0000256" key="5">
    <source>
        <dbReference type="ARBA" id="ARBA00022741"/>
    </source>
</evidence>
<evidence type="ECO:0000256" key="9">
    <source>
        <dbReference type="ARBA" id="ARBA00071212"/>
    </source>
</evidence>
<evidence type="ECO:0000256" key="4">
    <source>
        <dbReference type="ARBA" id="ARBA00022679"/>
    </source>
</evidence>
<sequence>MKIGFRKTGIFPLDKKVFTTDDFLNCSVTDRDVYASSVLPNGDQPSASIRTKEPSVIINDKQIPSTSDEIYENPDKETLLVSSNLSQSADTTTNKILHNLLFDMLCLKRSRLSANNNEKLILKKTKNGEFSSKFKIPNSSTPLNTKRRKNDGTEMNIEIINYTKPKVDKLDLISNISTDSDDSGSFDFDRDCTNGLIDRIDSCDESIAENNSDNQASDGDCDAEVDYVAIGNMLLMIIPKSLTAYFDGLMSITVLKGEVDVFGYTLIKESGTKQLYSPRGCSRLYIKNTGNHTNILQQHIFANWPIKASSEQLTDIFKKIKSTDSVLLCQNIKSPRVDFLVNHISQQIYPTTGNLKCVFEHEQDGNSIRINPKWDEIVRKTTKNSKILLAGGKSVGKSTMLRYMINKLLNEYKEILLIDLDPGQPEFTVPGCVSASIVTEPLFGPNFTHLRKPARCVFVPDIDLSENPDEYIGFVEFLMSQCDNFPSMPTIINHMGFTRGLGFYILSAVTVCVQPTIIIQIKSTKSSRNYSENLSYDTLSQYANMFKKQAINSFTEPRITSITSMADSVDRWQLEPRIIREMCVLNYFGTMISKMGMAITDVHKSVYTINISEVNIRNKEGPIPMSAINGNLVALCGSVRNSNCYNCFGWAIVRGINFDNKDLYVLTPVTQSDLEAVDTLILGSVSLPPSLYMNTSNVNGLIPYIANGILNKYGVLSKRSHRRAVPN</sequence>
<comment type="subcellular location">
    <subcellularLocation>
        <location evidence="1">Nucleus</location>
        <location evidence="1">Nucleolus</location>
    </subcellularLocation>
</comment>
<accession>A0AAN7SPJ2</accession>
<dbReference type="InterPro" id="IPR057570">
    <property type="entry name" value="NOL9_C"/>
</dbReference>
<dbReference type="EMBL" id="JARPUR010000002">
    <property type="protein sequence ID" value="KAK4881128.1"/>
    <property type="molecule type" value="Genomic_DNA"/>
</dbReference>
<evidence type="ECO:0000313" key="14">
    <source>
        <dbReference type="Proteomes" id="UP001353858"/>
    </source>
</evidence>
<comment type="caution">
    <text evidence="13">The sequence shown here is derived from an EMBL/GenBank/DDBJ whole genome shotgun (WGS) entry which is preliminary data.</text>
</comment>
<dbReference type="Pfam" id="PF25467">
    <property type="entry name" value="NOL9_C"/>
    <property type="match status" value="1"/>
</dbReference>
<dbReference type="PANTHER" id="PTHR12755:SF3">
    <property type="entry name" value="POLYNUCLEOTIDE 5'-HYDROXYL-KINASE NOL9"/>
    <property type="match status" value="1"/>
</dbReference>
<feature type="domain" description="NOL9 C-terminal" evidence="12">
    <location>
        <begin position="609"/>
        <end position="688"/>
    </location>
</feature>
<feature type="domain" description="Clp1 P-loop" evidence="10">
    <location>
        <begin position="391"/>
        <end position="547"/>
    </location>
</feature>
<dbReference type="SUPFAM" id="SSF52540">
    <property type="entry name" value="P-loop containing nucleoside triphosphate hydrolases"/>
    <property type="match status" value="1"/>
</dbReference>
<dbReference type="GO" id="GO:0005730">
    <property type="term" value="C:nucleolus"/>
    <property type="evidence" value="ECO:0007669"/>
    <property type="project" value="UniProtKB-SubCell"/>
</dbReference>
<dbReference type="InterPro" id="IPR045116">
    <property type="entry name" value="Clp1/Grc3"/>
</dbReference>
<keyword evidence="5" id="KW-0547">Nucleotide-binding</keyword>
<protein>
    <recommendedName>
        <fullName evidence="9">Polynucleotide 5'-hydroxyl-kinase NOL9</fullName>
    </recommendedName>
</protein>
<keyword evidence="3" id="KW-0698">rRNA processing</keyword>
<dbReference type="AlphaFoldDB" id="A0AAN7SPJ2"/>
<reference evidence="14" key="1">
    <citation type="submission" date="2023-01" db="EMBL/GenBank/DDBJ databases">
        <title>Key to firefly adult light organ development and bioluminescence: homeobox transcription factors regulate luciferase expression and transportation to peroxisome.</title>
        <authorList>
            <person name="Fu X."/>
        </authorList>
    </citation>
    <scope>NUCLEOTIDE SEQUENCE [LARGE SCALE GENOMIC DNA]</scope>
</reference>
<dbReference type="Pfam" id="PF24419">
    <property type="entry name" value="Cupin_NOL9"/>
    <property type="match status" value="1"/>
</dbReference>
<dbReference type="InterPro" id="IPR032319">
    <property type="entry name" value="CLP1_P"/>
</dbReference>
<evidence type="ECO:0000256" key="1">
    <source>
        <dbReference type="ARBA" id="ARBA00004604"/>
    </source>
</evidence>
<dbReference type="GO" id="GO:0005524">
    <property type="term" value="F:ATP binding"/>
    <property type="evidence" value="ECO:0007669"/>
    <property type="project" value="UniProtKB-KW"/>
</dbReference>
<dbReference type="Gene3D" id="3.40.50.300">
    <property type="entry name" value="P-loop containing nucleotide triphosphate hydrolases"/>
    <property type="match status" value="1"/>
</dbReference>
<name>A0AAN7SPJ2_9COLE</name>
<evidence type="ECO:0000256" key="8">
    <source>
        <dbReference type="ARBA" id="ARBA00023242"/>
    </source>
</evidence>
<dbReference type="Proteomes" id="UP001353858">
    <property type="component" value="Unassembled WGS sequence"/>
</dbReference>
<keyword evidence="6" id="KW-0418">Kinase</keyword>
<keyword evidence="14" id="KW-1185">Reference proteome</keyword>
<comment type="similarity">
    <text evidence="2">Belongs to the Clp1 family. NOL9/GRC3 subfamily.</text>
</comment>
<proteinExistence type="inferred from homology"/>